<gene>
    <name evidence="1" type="ORF">DFP72DRAFT_816323</name>
</gene>
<organism evidence="1 2">
    <name type="scientific">Ephemerocybe angulata</name>
    <dbReference type="NCBI Taxonomy" id="980116"/>
    <lineage>
        <taxon>Eukaryota</taxon>
        <taxon>Fungi</taxon>
        <taxon>Dikarya</taxon>
        <taxon>Basidiomycota</taxon>
        <taxon>Agaricomycotina</taxon>
        <taxon>Agaricomycetes</taxon>
        <taxon>Agaricomycetidae</taxon>
        <taxon>Agaricales</taxon>
        <taxon>Agaricineae</taxon>
        <taxon>Psathyrellaceae</taxon>
        <taxon>Ephemerocybe</taxon>
    </lineage>
</organism>
<keyword evidence="2" id="KW-1185">Reference proteome</keyword>
<dbReference type="AlphaFoldDB" id="A0A8H6HRR7"/>
<reference evidence="1 2" key="1">
    <citation type="submission" date="2020-07" db="EMBL/GenBank/DDBJ databases">
        <title>Comparative genomics of pyrophilous fungi reveals a link between fire events and developmental genes.</title>
        <authorList>
            <consortium name="DOE Joint Genome Institute"/>
            <person name="Steindorff A.S."/>
            <person name="Carver A."/>
            <person name="Calhoun S."/>
            <person name="Stillman K."/>
            <person name="Liu H."/>
            <person name="Lipzen A."/>
            <person name="Pangilinan J."/>
            <person name="Labutti K."/>
            <person name="Bruns T.D."/>
            <person name="Grigoriev I.V."/>
        </authorList>
    </citation>
    <scope>NUCLEOTIDE SEQUENCE [LARGE SCALE GENOMIC DNA]</scope>
    <source>
        <strain evidence="1 2">CBS 144469</strain>
    </source>
</reference>
<dbReference type="OrthoDB" id="2688210at2759"/>
<evidence type="ECO:0000313" key="1">
    <source>
        <dbReference type="EMBL" id="KAF6751570.1"/>
    </source>
</evidence>
<protein>
    <submittedName>
        <fullName evidence="1">Uncharacterized protein</fullName>
    </submittedName>
</protein>
<name>A0A8H6HRR7_9AGAR</name>
<sequence length="100" mass="11784">GGRRTGLRMALSSFFLELDCHELRRRDYREEALLLCQAEVCREWHEQLRSTNDAVELFDIRIINETHLMRIYNKLLSQKHAQGIAWSVVVILMNITRALT</sequence>
<evidence type="ECO:0000313" key="2">
    <source>
        <dbReference type="Proteomes" id="UP000521943"/>
    </source>
</evidence>
<accession>A0A8H6HRR7</accession>
<comment type="caution">
    <text evidence="1">The sequence shown here is derived from an EMBL/GenBank/DDBJ whole genome shotgun (WGS) entry which is preliminary data.</text>
</comment>
<dbReference type="Proteomes" id="UP000521943">
    <property type="component" value="Unassembled WGS sequence"/>
</dbReference>
<dbReference type="EMBL" id="JACGCI010000049">
    <property type="protein sequence ID" value="KAF6751570.1"/>
    <property type="molecule type" value="Genomic_DNA"/>
</dbReference>
<feature type="non-terminal residue" evidence="1">
    <location>
        <position position="1"/>
    </location>
</feature>
<proteinExistence type="predicted"/>